<dbReference type="Pfam" id="PF00005">
    <property type="entry name" value="ABC_tran"/>
    <property type="match status" value="1"/>
</dbReference>
<evidence type="ECO:0000256" key="2">
    <source>
        <dbReference type="ARBA" id="ARBA00022741"/>
    </source>
</evidence>
<proteinExistence type="predicted"/>
<dbReference type="PROSITE" id="PS00211">
    <property type="entry name" value="ABC_TRANSPORTER_1"/>
    <property type="match status" value="1"/>
</dbReference>
<keyword evidence="1" id="KW-0813">Transport</keyword>
<dbReference type="InterPro" id="IPR027417">
    <property type="entry name" value="P-loop_NTPase"/>
</dbReference>
<evidence type="ECO:0000256" key="3">
    <source>
        <dbReference type="ARBA" id="ARBA00022840"/>
    </source>
</evidence>
<dbReference type="SMART" id="SM00382">
    <property type="entry name" value="AAA"/>
    <property type="match status" value="1"/>
</dbReference>
<evidence type="ECO:0000259" key="4">
    <source>
        <dbReference type="PROSITE" id="PS50893"/>
    </source>
</evidence>
<organism evidence="5 6">
    <name type="scientific">Candidatus Avelusimicrobium gallicola</name>
    <dbReference type="NCBI Taxonomy" id="2562704"/>
    <lineage>
        <taxon>Bacteria</taxon>
        <taxon>Pseudomonadati</taxon>
        <taxon>Elusimicrobiota</taxon>
        <taxon>Elusimicrobia</taxon>
        <taxon>Elusimicrobiales</taxon>
        <taxon>Elusimicrobiaceae</taxon>
        <taxon>Candidatus Avelusimicrobium</taxon>
    </lineage>
</organism>
<dbReference type="InterPro" id="IPR003439">
    <property type="entry name" value="ABC_transporter-like_ATP-bd"/>
</dbReference>
<keyword evidence="3 5" id="KW-0067">ATP-binding</keyword>
<name>A0A1Y4DKA0_9BACT</name>
<dbReference type="InterPro" id="IPR017871">
    <property type="entry name" value="ABC_transporter-like_CS"/>
</dbReference>
<dbReference type="AlphaFoldDB" id="A0A1Y4DKA0"/>
<reference evidence="6" key="1">
    <citation type="submission" date="2017-04" db="EMBL/GenBank/DDBJ databases">
        <title>Function of individual gut microbiota members based on whole genome sequencing of pure cultures obtained from chicken caecum.</title>
        <authorList>
            <person name="Medvecky M."/>
            <person name="Cejkova D."/>
            <person name="Polansky O."/>
            <person name="Karasova D."/>
            <person name="Kubasova T."/>
            <person name="Cizek A."/>
            <person name="Rychlik I."/>
        </authorList>
    </citation>
    <scope>NUCLEOTIDE SEQUENCE [LARGE SCALE GENOMIC DNA]</scope>
    <source>
        <strain evidence="6">An273</strain>
    </source>
</reference>
<dbReference type="Gene3D" id="3.40.50.300">
    <property type="entry name" value="P-loop containing nucleotide triphosphate hydrolases"/>
    <property type="match status" value="1"/>
</dbReference>
<sequence>MIEIIGLKKSFGTKEVLKNVNLKIEEGKTTCILGGSGSGKSTLIKCLIGLEQATGGQILVGGKDITKIRSEIKLAALRRRFGYLFQEGALFDSMTVGENVTFGLKYLTDTPEKDYPAVSKEKLALVGLQEDVAKLNPSELSGGMKKRVALARVLAVEPQVILYDEPTTGLDPIMSDIISDLIMDLKAKLGVTSVVITHDMHSAFKIADYIAFLYEGDILMYGTPEEFKHTDNPYVKQFVTGSSHGPIQMKLMKD</sequence>
<keyword evidence="6" id="KW-1185">Reference proteome</keyword>
<evidence type="ECO:0000313" key="6">
    <source>
        <dbReference type="Proteomes" id="UP000196368"/>
    </source>
</evidence>
<dbReference type="Proteomes" id="UP000196368">
    <property type="component" value="Unassembled WGS sequence"/>
</dbReference>
<gene>
    <name evidence="5" type="ORF">B5F75_00820</name>
</gene>
<dbReference type="SUPFAM" id="SSF52540">
    <property type="entry name" value="P-loop containing nucleoside triphosphate hydrolases"/>
    <property type="match status" value="1"/>
</dbReference>
<evidence type="ECO:0000256" key="1">
    <source>
        <dbReference type="ARBA" id="ARBA00022448"/>
    </source>
</evidence>
<feature type="domain" description="ABC transporter" evidence="4">
    <location>
        <begin position="2"/>
        <end position="240"/>
    </location>
</feature>
<dbReference type="InterPro" id="IPR003593">
    <property type="entry name" value="AAA+_ATPase"/>
</dbReference>
<dbReference type="CDD" id="cd03261">
    <property type="entry name" value="ABC_Org_Solvent_Resistant"/>
    <property type="match status" value="1"/>
</dbReference>
<dbReference type="PANTHER" id="PTHR43023">
    <property type="entry name" value="PROTEIN TRIGALACTOSYLDIACYLGLYCEROL 3, CHLOROPLASTIC"/>
    <property type="match status" value="1"/>
</dbReference>
<dbReference type="GO" id="GO:0005524">
    <property type="term" value="F:ATP binding"/>
    <property type="evidence" value="ECO:0007669"/>
    <property type="project" value="UniProtKB-KW"/>
</dbReference>
<dbReference type="OrthoDB" id="9804199at2"/>
<evidence type="ECO:0000313" key="5">
    <source>
        <dbReference type="EMBL" id="OUO57348.1"/>
    </source>
</evidence>
<comment type="caution">
    <text evidence="5">The sequence shown here is derived from an EMBL/GenBank/DDBJ whole genome shotgun (WGS) entry which is preliminary data.</text>
</comment>
<dbReference type="PANTHER" id="PTHR43023:SF6">
    <property type="entry name" value="INTERMEMBRANE PHOSPHOLIPID TRANSPORT SYSTEM ATP-BINDING PROTEIN MLAF"/>
    <property type="match status" value="1"/>
</dbReference>
<dbReference type="PROSITE" id="PS50893">
    <property type="entry name" value="ABC_TRANSPORTER_2"/>
    <property type="match status" value="1"/>
</dbReference>
<accession>A0A1Y4DKA0</accession>
<keyword evidence="2" id="KW-0547">Nucleotide-binding</keyword>
<dbReference type="RefSeq" id="WP_087286484.1">
    <property type="nucleotide sequence ID" value="NZ_NFJD01000001.1"/>
</dbReference>
<dbReference type="EMBL" id="NFJD01000001">
    <property type="protein sequence ID" value="OUO57348.1"/>
    <property type="molecule type" value="Genomic_DNA"/>
</dbReference>
<dbReference type="GO" id="GO:0016887">
    <property type="term" value="F:ATP hydrolysis activity"/>
    <property type="evidence" value="ECO:0007669"/>
    <property type="project" value="InterPro"/>
</dbReference>
<protein>
    <submittedName>
        <fullName evidence="5">ABC transporter ATP-binding protein</fullName>
    </submittedName>
</protein>